<comment type="similarity">
    <text evidence="2">Belongs to the class-D beta-lactamase family.</text>
</comment>
<evidence type="ECO:0000313" key="9">
    <source>
        <dbReference type="EMBL" id="HJB36667.1"/>
    </source>
</evidence>
<dbReference type="AlphaFoldDB" id="A0A9D2LW85"/>
<evidence type="ECO:0000256" key="2">
    <source>
        <dbReference type="ARBA" id="ARBA00007898"/>
    </source>
</evidence>
<dbReference type="Proteomes" id="UP000824214">
    <property type="component" value="Unassembled WGS sequence"/>
</dbReference>
<dbReference type="EC" id="3.5.2.6" evidence="3"/>
<reference evidence="9" key="2">
    <citation type="submission" date="2021-04" db="EMBL/GenBank/DDBJ databases">
        <authorList>
            <person name="Gilroy R."/>
        </authorList>
    </citation>
    <scope>NUCLEOTIDE SEQUENCE</scope>
    <source>
        <strain evidence="9">ChiBcolR8-3208</strain>
    </source>
</reference>
<keyword evidence="5" id="KW-0378">Hydrolase</keyword>
<evidence type="ECO:0000256" key="1">
    <source>
        <dbReference type="ARBA" id="ARBA00001526"/>
    </source>
</evidence>
<evidence type="ECO:0000256" key="7">
    <source>
        <dbReference type="SAM" id="SignalP"/>
    </source>
</evidence>
<dbReference type="GO" id="GO:0008800">
    <property type="term" value="F:beta-lactamase activity"/>
    <property type="evidence" value="ECO:0007669"/>
    <property type="project" value="UniProtKB-EC"/>
</dbReference>
<dbReference type="GO" id="GO:0008658">
    <property type="term" value="F:penicillin binding"/>
    <property type="evidence" value="ECO:0007669"/>
    <property type="project" value="InterPro"/>
</dbReference>
<name>A0A9D2LW85_9FIRM</name>
<dbReference type="InterPro" id="IPR036138">
    <property type="entry name" value="PBP_dimer_sf"/>
</dbReference>
<evidence type="ECO:0000256" key="3">
    <source>
        <dbReference type="ARBA" id="ARBA00012865"/>
    </source>
</evidence>
<dbReference type="PROSITE" id="PS51257">
    <property type="entry name" value="PROKAR_LIPOPROTEIN"/>
    <property type="match status" value="1"/>
</dbReference>
<feature type="domain" description="Penicillin-binding protein transpeptidase" evidence="8">
    <location>
        <begin position="217"/>
        <end position="524"/>
    </location>
</feature>
<dbReference type="InterPro" id="IPR001460">
    <property type="entry name" value="PCN-bd_Tpept"/>
</dbReference>
<reference evidence="9" key="1">
    <citation type="journal article" date="2021" name="PeerJ">
        <title>Extensive microbial diversity within the chicken gut microbiome revealed by metagenomics and culture.</title>
        <authorList>
            <person name="Gilroy R."/>
            <person name="Ravi A."/>
            <person name="Getino M."/>
            <person name="Pursley I."/>
            <person name="Horton D.L."/>
            <person name="Alikhan N.F."/>
            <person name="Baker D."/>
            <person name="Gharbi K."/>
            <person name="Hall N."/>
            <person name="Watson M."/>
            <person name="Adriaenssens E.M."/>
            <person name="Foster-Nyarko E."/>
            <person name="Jarju S."/>
            <person name="Secka A."/>
            <person name="Antonio M."/>
            <person name="Oren A."/>
            <person name="Chaudhuri R.R."/>
            <person name="La Ragione R."/>
            <person name="Hildebrand F."/>
            <person name="Pallen M.J."/>
        </authorList>
    </citation>
    <scope>NUCLEOTIDE SEQUENCE</scope>
    <source>
        <strain evidence="9">ChiBcolR8-3208</strain>
    </source>
</reference>
<evidence type="ECO:0000256" key="6">
    <source>
        <dbReference type="ARBA" id="ARBA00023251"/>
    </source>
</evidence>
<gene>
    <name evidence="9" type="ORF">H9942_01195</name>
</gene>
<proteinExistence type="inferred from homology"/>
<feature type="signal peptide" evidence="7">
    <location>
        <begin position="1"/>
        <end position="24"/>
    </location>
</feature>
<dbReference type="PANTHER" id="PTHR30627:SF6">
    <property type="entry name" value="BETA-LACTAMASE YBXI-RELATED"/>
    <property type="match status" value="1"/>
</dbReference>
<dbReference type="GO" id="GO:0046677">
    <property type="term" value="P:response to antibiotic"/>
    <property type="evidence" value="ECO:0007669"/>
    <property type="project" value="UniProtKB-KW"/>
</dbReference>
<dbReference type="SUPFAM" id="SSF56519">
    <property type="entry name" value="Penicillin binding protein dimerisation domain"/>
    <property type="match status" value="1"/>
</dbReference>
<dbReference type="InterPro" id="IPR050515">
    <property type="entry name" value="Beta-lactam/transpept"/>
</dbReference>
<keyword evidence="4 7" id="KW-0732">Signal</keyword>
<protein>
    <recommendedName>
        <fullName evidence="3">beta-lactamase</fullName>
        <ecNumber evidence="3">3.5.2.6</ecNumber>
    </recommendedName>
</protein>
<dbReference type="InterPro" id="IPR012338">
    <property type="entry name" value="Beta-lactam/transpept-like"/>
</dbReference>
<dbReference type="GO" id="GO:0071555">
    <property type="term" value="P:cell wall organization"/>
    <property type="evidence" value="ECO:0007669"/>
    <property type="project" value="TreeGrafter"/>
</dbReference>
<comment type="caution">
    <text evidence="9">The sequence shown here is derived from an EMBL/GenBank/DDBJ whole genome shotgun (WGS) entry which is preliminary data.</text>
</comment>
<feature type="chain" id="PRO_5039203750" description="beta-lactamase" evidence="7">
    <location>
        <begin position="25"/>
        <end position="537"/>
    </location>
</feature>
<dbReference type="SUPFAM" id="SSF56601">
    <property type="entry name" value="beta-lactamase/transpeptidase-like"/>
    <property type="match status" value="1"/>
</dbReference>
<dbReference type="GO" id="GO:0005886">
    <property type="term" value="C:plasma membrane"/>
    <property type="evidence" value="ECO:0007669"/>
    <property type="project" value="TreeGrafter"/>
</dbReference>
<keyword evidence="6" id="KW-0046">Antibiotic resistance</keyword>
<evidence type="ECO:0000256" key="4">
    <source>
        <dbReference type="ARBA" id="ARBA00022729"/>
    </source>
</evidence>
<dbReference type="Gene3D" id="3.40.710.10">
    <property type="entry name" value="DD-peptidase/beta-lactamase superfamily"/>
    <property type="match status" value="1"/>
</dbReference>
<organism evidence="9 10">
    <name type="scientific">Candidatus Acutalibacter ornithocaccae</name>
    <dbReference type="NCBI Taxonomy" id="2838416"/>
    <lineage>
        <taxon>Bacteria</taxon>
        <taxon>Bacillati</taxon>
        <taxon>Bacillota</taxon>
        <taxon>Clostridia</taxon>
        <taxon>Eubacteriales</taxon>
        <taxon>Acutalibacteraceae</taxon>
        <taxon>Acutalibacter</taxon>
    </lineage>
</organism>
<evidence type="ECO:0000313" key="10">
    <source>
        <dbReference type="Proteomes" id="UP000824214"/>
    </source>
</evidence>
<evidence type="ECO:0000259" key="8">
    <source>
        <dbReference type="Pfam" id="PF00905"/>
    </source>
</evidence>
<dbReference type="Pfam" id="PF00905">
    <property type="entry name" value="Transpeptidase"/>
    <property type="match status" value="1"/>
</dbReference>
<dbReference type="EMBL" id="DWXZ01000018">
    <property type="protein sequence ID" value="HJB36667.1"/>
    <property type="molecule type" value="Genomic_DNA"/>
</dbReference>
<dbReference type="Gene3D" id="3.90.1310.10">
    <property type="entry name" value="Penicillin-binding protein 2a (Domain 2)"/>
    <property type="match status" value="1"/>
</dbReference>
<sequence>MKKKAVILLAGLFALLGAACLSMARVMHGEEYVAAARAQSLYKLDIAQSRGTIYDCGLQPLVGGETEYVAAVAPTIQAIGALEKATGGQYRQQLAVALENGRPFQLVLEQPVDNPLVQVFRVPQRYSQEQLAPHVVGYLDSLDGGAAGIELAMDDVLSQCGGEISVTYRVDAVGRVLAGEEPQVVNTLEESAAGVALTLDSAVQRLAQQAAQKLGKGAVVVTEAPGCKIRAVASVPDFSPLDLSEATQREDAPLVNRAFSAYAPGSVFKVAVAAALLEEGLGELTFTCVGSLNAGGLQFHCVDSTAHGELDLEGALAHSCNCYFINAARVLGGQEILSMAYNLGFGSAQEFGRGLWTAAGELPTLQSLGNARALANFSFGQGELTATPLQVCAMLNAVASGGQYTAPQLLEGLVSQTGELRPLSSAAPQQAQVMQPSTARALQQALRTAAQEGTGQAAAPEGAAVGIKTGTAQTGVLENGEELLHFWYSGILWQGGVPRWCVTVLKESSASGQQAAAQVFREVAQGLLALGEEAAGS</sequence>
<evidence type="ECO:0000256" key="5">
    <source>
        <dbReference type="ARBA" id="ARBA00022801"/>
    </source>
</evidence>
<accession>A0A9D2LW85</accession>
<dbReference type="PANTHER" id="PTHR30627">
    <property type="entry name" value="PEPTIDOGLYCAN D,D-TRANSPEPTIDASE"/>
    <property type="match status" value="1"/>
</dbReference>
<comment type="catalytic activity">
    <reaction evidence="1">
        <text>a beta-lactam + H2O = a substituted beta-amino acid</text>
        <dbReference type="Rhea" id="RHEA:20401"/>
        <dbReference type="ChEBI" id="CHEBI:15377"/>
        <dbReference type="ChEBI" id="CHEBI:35627"/>
        <dbReference type="ChEBI" id="CHEBI:140347"/>
        <dbReference type="EC" id="3.5.2.6"/>
    </reaction>
</comment>